<accession>A0A3B0TX87</accession>
<evidence type="ECO:0000256" key="1">
    <source>
        <dbReference type="ARBA" id="ARBA00022448"/>
    </source>
</evidence>
<dbReference type="Pfam" id="PF07660">
    <property type="entry name" value="STN"/>
    <property type="match status" value="1"/>
</dbReference>
<evidence type="ECO:0000256" key="2">
    <source>
        <dbReference type="ARBA" id="ARBA00023136"/>
    </source>
</evidence>
<organism evidence="5">
    <name type="scientific">hydrothermal vent metagenome</name>
    <dbReference type="NCBI Taxonomy" id="652676"/>
    <lineage>
        <taxon>unclassified sequences</taxon>
        <taxon>metagenomes</taxon>
        <taxon>ecological metagenomes</taxon>
    </lineage>
</organism>
<dbReference type="SUPFAM" id="SSF49464">
    <property type="entry name" value="Carboxypeptidase regulatory domain-like"/>
    <property type="match status" value="1"/>
</dbReference>
<evidence type="ECO:0000259" key="4">
    <source>
        <dbReference type="SMART" id="SM00965"/>
    </source>
</evidence>
<proteinExistence type="predicted"/>
<gene>
    <name evidence="5" type="ORF">MNBD_BACTEROID01-2530</name>
</gene>
<evidence type="ECO:0000256" key="3">
    <source>
        <dbReference type="ARBA" id="ARBA00023237"/>
    </source>
</evidence>
<dbReference type="SMART" id="SM00965">
    <property type="entry name" value="STN"/>
    <property type="match status" value="1"/>
</dbReference>
<dbReference type="Gene3D" id="2.60.40.1120">
    <property type="entry name" value="Carboxypeptidase-like, regulatory domain"/>
    <property type="match status" value="1"/>
</dbReference>
<name>A0A3B0TX87_9ZZZZ</name>
<dbReference type="GO" id="GO:0019867">
    <property type="term" value="C:outer membrane"/>
    <property type="evidence" value="ECO:0007669"/>
    <property type="project" value="InterPro"/>
</dbReference>
<dbReference type="InterPro" id="IPR011662">
    <property type="entry name" value="Secretin/TonB_short_N"/>
</dbReference>
<dbReference type="InterPro" id="IPR008969">
    <property type="entry name" value="CarboxyPept-like_regulatory"/>
</dbReference>
<dbReference type="FunFam" id="2.60.40.1120:FF:000003">
    <property type="entry name" value="Outer membrane protein Omp121"/>
    <property type="match status" value="1"/>
</dbReference>
<feature type="non-terminal residue" evidence="5">
    <location>
        <position position="224"/>
    </location>
</feature>
<dbReference type="EMBL" id="UOEP01000192">
    <property type="protein sequence ID" value="VAW23371.1"/>
    <property type="molecule type" value="Genomic_DNA"/>
</dbReference>
<feature type="domain" description="Secretin/TonB short N-terminal" evidence="4">
    <location>
        <begin position="69"/>
        <end position="122"/>
    </location>
</feature>
<sequence length="224" mass="25276">MKKLRNIHGRGMPCLKRILRIMKLTNVFMFLMIFQLSASVYSQNNTLSIKVRNATIREILLRIENQSDHTFLYNNAQIDVEKRIDIDVEDKNVEEILDQIFKGTNVKYRTFNNNRSYVLYSDKNEFGLSQQQNNVKGKVTNQQGEPIPGVTVVVKGTTEGTVTNADGNYSLSNVPGDATLVFSFVGMQSQEVVVESQTNINVTMKEETIGIDEVVAIGYGTIQK</sequence>
<dbReference type="AlphaFoldDB" id="A0A3B0TX87"/>
<dbReference type="Pfam" id="PF13715">
    <property type="entry name" value="CarbopepD_reg_2"/>
    <property type="match status" value="1"/>
</dbReference>
<keyword evidence="1" id="KW-0813">Transport</keyword>
<evidence type="ECO:0000313" key="5">
    <source>
        <dbReference type="EMBL" id="VAW23371.1"/>
    </source>
</evidence>
<reference evidence="5" key="1">
    <citation type="submission" date="2018-06" db="EMBL/GenBank/DDBJ databases">
        <authorList>
            <person name="Zhirakovskaya E."/>
        </authorList>
    </citation>
    <scope>NUCLEOTIDE SEQUENCE</scope>
</reference>
<keyword evidence="2" id="KW-0472">Membrane</keyword>
<keyword evidence="3" id="KW-0998">Cell outer membrane</keyword>
<protein>
    <submittedName>
        <fullName evidence="5">Outer membrane TonB-dependent transporter, utilization system for glycans and polysaccharides (PUL), SusC family</fullName>
    </submittedName>
</protein>